<dbReference type="EMBL" id="JWIN03000019">
    <property type="protein sequence ID" value="KAB1262805.1"/>
    <property type="molecule type" value="Genomic_DNA"/>
</dbReference>
<organism evidence="6 7">
    <name type="scientific">Camelus dromedarius</name>
    <name type="common">Dromedary</name>
    <name type="synonym">Arabian camel</name>
    <dbReference type="NCBI Taxonomy" id="9838"/>
    <lineage>
        <taxon>Eukaryota</taxon>
        <taxon>Metazoa</taxon>
        <taxon>Chordata</taxon>
        <taxon>Craniata</taxon>
        <taxon>Vertebrata</taxon>
        <taxon>Euteleostomi</taxon>
        <taxon>Mammalia</taxon>
        <taxon>Eutheria</taxon>
        <taxon>Laurasiatheria</taxon>
        <taxon>Artiodactyla</taxon>
        <taxon>Tylopoda</taxon>
        <taxon>Camelidae</taxon>
        <taxon>Camelus</taxon>
    </lineage>
</organism>
<dbReference type="GO" id="GO:0004869">
    <property type="term" value="F:cysteine-type endopeptidase inhibitor activity"/>
    <property type="evidence" value="ECO:0007669"/>
    <property type="project" value="UniProtKB-KW"/>
</dbReference>
<dbReference type="Gene3D" id="3.10.450.10">
    <property type="match status" value="1"/>
</dbReference>
<accession>A0A5N4CVH3</accession>
<dbReference type="SUPFAM" id="SSF54403">
    <property type="entry name" value="Cystatin/monellin"/>
    <property type="match status" value="1"/>
</dbReference>
<protein>
    <submittedName>
        <fullName evidence="6">Cystatin-C</fullName>
    </submittedName>
</protein>
<dbReference type="SMART" id="SM00043">
    <property type="entry name" value="CY"/>
    <property type="match status" value="1"/>
</dbReference>
<comment type="caution">
    <text evidence="6">The sequence shown here is derived from an EMBL/GenBank/DDBJ whole genome shotgun (WGS) entry which is preliminary data.</text>
</comment>
<dbReference type="PANTHER" id="PTHR46186">
    <property type="entry name" value="CYSTATIN"/>
    <property type="match status" value="1"/>
</dbReference>
<dbReference type="GO" id="GO:0005615">
    <property type="term" value="C:extracellular space"/>
    <property type="evidence" value="ECO:0007669"/>
    <property type="project" value="TreeGrafter"/>
</dbReference>
<sequence length="91" mass="9871">MRSLLTGGSKSALNACRERGALGSTLVVAGMKYFLEVEIGRTTCTKSQPNLASCPFHDEPHLQRKMLCSFQVHTVPWLGVVSMGKSSCQAE</sequence>
<keyword evidence="3" id="KW-0789">Thiol protease inhibitor</keyword>
<feature type="domain" description="Cystatin" evidence="5">
    <location>
        <begin position="4"/>
        <end position="89"/>
    </location>
</feature>
<keyword evidence="7" id="KW-1185">Reference proteome</keyword>
<dbReference type="AlphaFoldDB" id="A0A5N4CVH3"/>
<dbReference type="PANTHER" id="PTHR46186:SF2">
    <property type="entry name" value="CYSTATIN"/>
    <property type="match status" value="1"/>
</dbReference>
<evidence type="ECO:0000313" key="7">
    <source>
        <dbReference type="Proteomes" id="UP000299084"/>
    </source>
</evidence>
<evidence type="ECO:0000256" key="1">
    <source>
        <dbReference type="ARBA" id="ARBA00009403"/>
    </source>
</evidence>
<dbReference type="STRING" id="9838.ENSCDRP00005028413"/>
<dbReference type="CDD" id="cd00042">
    <property type="entry name" value="CY"/>
    <property type="match status" value="1"/>
</dbReference>
<keyword evidence="4" id="KW-1015">Disulfide bond</keyword>
<evidence type="ECO:0000259" key="5">
    <source>
        <dbReference type="SMART" id="SM00043"/>
    </source>
</evidence>
<evidence type="ECO:0000256" key="3">
    <source>
        <dbReference type="ARBA" id="ARBA00022704"/>
    </source>
</evidence>
<keyword evidence="2" id="KW-0646">Protease inhibitor</keyword>
<dbReference type="Pfam" id="PF00031">
    <property type="entry name" value="Cystatin"/>
    <property type="match status" value="1"/>
</dbReference>
<dbReference type="FunFam" id="3.10.450.10:FF:000004">
    <property type="entry name" value="Cystatin C"/>
    <property type="match status" value="1"/>
</dbReference>
<reference evidence="6 7" key="1">
    <citation type="journal article" date="2019" name="Mol. Ecol. Resour.">
        <title>Improving Illumina assemblies with Hi-C and long reads: an example with the North African dromedary.</title>
        <authorList>
            <person name="Elbers J.P."/>
            <person name="Rogers M.F."/>
            <person name="Perelman P.L."/>
            <person name="Proskuryakova A.A."/>
            <person name="Serdyukova N.A."/>
            <person name="Johnson W.E."/>
            <person name="Horin P."/>
            <person name="Corander J."/>
            <person name="Murphy D."/>
            <person name="Burger P.A."/>
        </authorList>
    </citation>
    <scope>NUCLEOTIDE SEQUENCE [LARGE SCALE GENOMIC DNA]</scope>
    <source>
        <strain evidence="6">Drom800</strain>
        <tissue evidence="6">Blood</tissue>
    </source>
</reference>
<gene>
    <name evidence="6" type="primary">Cystatin-C</name>
    <name evidence="6" type="ORF">Cadr_000021587</name>
</gene>
<dbReference type="GO" id="GO:0031982">
    <property type="term" value="C:vesicle"/>
    <property type="evidence" value="ECO:0007669"/>
    <property type="project" value="TreeGrafter"/>
</dbReference>
<dbReference type="Proteomes" id="UP000299084">
    <property type="component" value="Unassembled WGS sequence"/>
</dbReference>
<evidence type="ECO:0000256" key="2">
    <source>
        <dbReference type="ARBA" id="ARBA00022690"/>
    </source>
</evidence>
<proteinExistence type="inferred from homology"/>
<comment type="similarity">
    <text evidence="1">Belongs to the cystatin family.</text>
</comment>
<name>A0A5N4CVH3_CAMDR</name>
<evidence type="ECO:0000256" key="4">
    <source>
        <dbReference type="ARBA" id="ARBA00023157"/>
    </source>
</evidence>
<evidence type="ECO:0000313" key="6">
    <source>
        <dbReference type="EMBL" id="KAB1262805.1"/>
    </source>
</evidence>
<dbReference type="InterPro" id="IPR046350">
    <property type="entry name" value="Cystatin_sf"/>
</dbReference>
<dbReference type="GO" id="GO:0005737">
    <property type="term" value="C:cytoplasm"/>
    <property type="evidence" value="ECO:0007669"/>
    <property type="project" value="TreeGrafter"/>
</dbReference>
<dbReference type="InterPro" id="IPR000010">
    <property type="entry name" value="Cystatin_dom"/>
</dbReference>